<gene>
    <name evidence="1" type="ORF">J2I48_15355</name>
</gene>
<keyword evidence="2" id="KW-1185">Reference proteome</keyword>
<protein>
    <recommendedName>
        <fullName evidence="3">YD repeat-containing protein</fullName>
    </recommendedName>
</protein>
<dbReference type="Proteomes" id="UP000664795">
    <property type="component" value="Unassembled WGS sequence"/>
</dbReference>
<sequence>MIKEEFLSTPYGKPSAPQQIVAYHVYSYNSSGHLTEIKDYRQDGGGSLVLGYSTQLQYNSENKISQIVVSSGTVISCKWTENLIETTTTFADKRVEIAYIELNTIRLPVKKTKSYAVQEILYDSADNVIKTVDNSTSLVTQYIEYDPTRINPKSSNYELRILTSLSTNEGFVGVSKNWLLKYKDSYNTIRVNDYIVKEANNQGYPTLVETTGSTSTNSIKYTYMAE</sequence>
<evidence type="ECO:0000313" key="1">
    <source>
        <dbReference type="EMBL" id="MBO0932387.1"/>
    </source>
</evidence>
<evidence type="ECO:0008006" key="3">
    <source>
        <dbReference type="Google" id="ProtNLM"/>
    </source>
</evidence>
<dbReference type="RefSeq" id="WP_207336353.1">
    <property type="nucleotide sequence ID" value="NZ_JAFMYU010000012.1"/>
</dbReference>
<accession>A0A939G935</accession>
<reference evidence="1 2" key="1">
    <citation type="submission" date="2021-03" db="EMBL/GenBank/DDBJ databases">
        <title>Fibrella sp. HMF5036 genome sequencing and assembly.</title>
        <authorList>
            <person name="Kang H."/>
            <person name="Kim H."/>
            <person name="Bae S."/>
            <person name="Joh K."/>
        </authorList>
    </citation>
    <scope>NUCLEOTIDE SEQUENCE [LARGE SCALE GENOMIC DNA]</scope>
    <source>
        <strain evidence="1 2">HMF5036</strain>
    </source>
</reference>
<comment type="caution">
    <text evidence="1">The sequence shown here is derived from an EMBL/GenBank/DDBJ whole genome shotgun (WGS) entry which is preliminary data.</text>
</comment>
<evidence type="ECO:0000313" key="2">
    <source>
        <dbReference type="Proteomes" id="UP000664795"/>
    </source>
</evidence>
<name>A0A939G935_9BACT</name>
<dbReference type="AlphaFoldDB" id="A0A939G935"/>
<organism evidence="1 2">
    <name type="scientific">Fibrella aquatilis</name>
    <dbReference type="NCBI Taxonomy" id="2817059"/>
    <lineage>
        <taxon>Bacteria</taxon>
        <taxon>Pseudomonadati</taxon>
        <taxon>Bacteroidota</taxon>
        <taxon>Cytophagia</taxon>
        <taxon>Cytophagales</taxon>
        <taxon>Spirosomataceae</taxon>
        <taxon>Fibrella</taxon>
    </lineage>
</organism>
<dbReference type="EMBL" id="JAFMYU010000012">
    <property type="protein sequence ID" value="MBO0932387.1"/>
    <property type="molecule type" value="Genomic_DNA"/>
</dbReference>
<proteinExistence type="predicted"/>